<comment type="caution">
    <text evidence="2">The sequence shown here is derived from an EMBL/GenBank/DDBJ whole genome shotgun (WGS) entry which is preliminary data.</text>
</comment>
<dbReference type="EMBL" id="LSSN01003447">
    <property type="protein sequence ID" value="OMJ13541.1"/>
    <property type="molecule type" value="Genomic_DNA"/>
</dbReference>
<proteinExistence type="predicted"/>
<dbReference type="OrthoDB" id="2400069at2759"/>
<evidence type="ECO:0000313" key="1">
    <source>
        <dbReference type="EMBL" id="OMJ11903.1"/>
    </source>
</evidence>
<dbReference type="Proteomes" id="UP000187283">
    <property type="component" value="Unassembled WGS sequence"/>
</dbReference>
<evidence type="ECO:0000313" key="3">
    <source>
        <dbReference type="Proteomes" id="UP000187283"/>
    </source>
</evidence>
<organism evidence="2 3">
    <name type="scientific">Smittium culicis</name>
    <dbReference type="NCBI Taxonomy" id="133412"/>
    <lineage>
        <taxon>Eukaryota</taxon>
        <taxon>Fungi</taxon>
        <taxon>Fungi incertae sedis</taxon>
        <taxon>Zoopagomycota</taxon>
        <taxon>Kickxellomycotina</taxon>
        <taxon>Harpellomycetes</taxon>
        <taxon>Harpellales</taxon>
        <taxon>Legeriomycetaceae</taxon>
        <taxon>Smittium</taxon>
    </lineage>
</organism>
<dbReference type="AlphaFoldDB" id="A0A1R1XFY8"/>
<dbReference type="EMBL" id="LSSN01004227">
    <property type="protein sequence ID" value="OMJ11903.1"/>
    <property type="molecule type" value="Genomic_DNA"/>
</dbReference>
<name>A0A1R1XFY8_9FUNG</name>
<sequence length="110" mass="12694">MEISPGVEFVREWGKKSSLTVKQISAKICRLLSVTVFLHASNIHRIEEKRKQIEKDVLNLVIVTTKEKLGSHRIDKPLQIKPHADLILYTVMRTLSTRKRCIKSLSNYPN</sequence>
<evidence type="ECO:0000313" key="2">
    <source>
        <dbReference type="EMBL" id="OMJ13541.1"/>
    </source>
</evidence>
<protein>
    <submittedName>
        <fullName evidence="2">Uncharacterized protein</fullName>
    </submittedName>
</protein>
<accession>A0A1R1XFY8</accession>
<gene>
    <name evidence="2" type="ORF">AYI70_g8434</name>
    <name evidence="1" type="ORF">AYI70_g9425</name>
</gene>
<keyword evidence="3" id="KW-1185">Reference proteome</keyword>
<reference evidence="2 3" key="1">
    <citation type="submission" date="2017-01" db="EMBL/GenBank/DDBJ databases">
        <authorList>
            <person name="Mah S.A."/>
            <person name="Swanson W.J."/>
            <person name="Moy G.W."/>
            <person name="Vacquier V.D."/>
        </authorList>
    </citation>
    <scope>NUCLEOTIDE SEQUENCE [LARGE SCALE GENOMIC DNA]</scope>
    <source>
        <strain evidence="2 3">GSMNP</strain>
    </source>
</reference>